<proteinExistence type="predicted"/>
<reference evidence="2" key="1">
    <citation type="submission" date="2023-03" db="EMBL/GenBank/DDBJ databases">
        <title>Amycolatopsis taiwanensis NBRC 103393.</title>
        <authorList>
            <person name="Ichikawa N."/>
            <person name="Sato H."/>
            <person name="Tonouchi N."/>
        </authorList>
    </citation>
    <scope>NUCLEOTIDE SEQUENCE</scope>
    <source>
        <strain evidence="2">NBRC 103393</strain>
    </source>
</reference>
<keyword evidence="1" id="KW-1133">Transmembrane helix</keyword>
<keyword evidence="1" id="KW-0812">Transmembrane</keyword>
<dbReference type="EMBL" id="BSTI01000004">
    <property type="protein sequence ID" value="GLY65615.1"/>
    <property type="molecule type" value="Genomic_DNA"/>
</dbReference>
<dbReference type="RefSeq" id="WP_285486753.1">
    <property type="nucleotide sequence ID" value="NZ_BSTI01000004.1"/>
</dbReference>
<protein>
    <recommendedName>
        <fullName evidence="4">Lipopolysaccharide assembly protein A domain-containing protein</fullName>
    </recommendedName>
</protein>
<evidence type="ECO:0000256" key="1">
    <source>
        <dbReference type="SAM" id="Phobius"/>
    </source>
</evidence>
<accession>A0A9W6VEB7</accession>
<feature type="transmembrane region" description="Helical" evidence="1">
    <location>
        <begin position="21"/>
        <end position="38"/>
    </location>
</feature>
<feature type="transmembrane region" description="Helical" evidence="1">
    <location>
        <begin position="44"/>
        <end position="74"/>
    </location>
</feature>
<organism evidence="2 3">
    <name type="scientific">Amycolatopsis taiwanensis</name>
    <dbReference type="NCBI Taxonomy" id="342230"/>
    <lineage>
        <taxon>Bacteria</taxon>
        <taxon>Bacillati</taxon>
        <taxon>Actinomycetota</taxon>
        <taxon>Actinomycetes</taxon>
        <taxon>Pseudonocardiales</taxon>
        <taxon>Pseudonocardiaceae</taxon>
        <taxon>Amycolatopsis</taxon>
    </lineage>
</organism>
<evidence type="ECO:0000313" key="2">
    <source>
        <dbReference type="EMBL" id="GLY65615.1"/>
    </source>
</evidence>
<gene>
    <name evidence="2" type="ORF">Atai01_22340</name>
</gene>
<evidence type="ECO:0008006" key="4">
    <source>
        <dbReference type="Google" id="ProtNLM"/>
    </source>
</evidence>
<keyword evidence="3" id="KW-1185">Reference proteome</keyword>
<comment type="caution">
    <text evidence="2">The sequence shown here is derived from an EMBL/GenBank/DDBJ whole genome shotgun (WGS) entry which is preliminary data.</text>
</comment>
<name>A0A9W6VEB7_9PSEU</name>
<dbReference type="Proteomes" id="UP001165136">
    <property type="component" value="Unassembled WGS sequence"/>
</dbReference>
<keyword evidence="1" id="KW-0472">Membrane</keyword>
<evidence type="ECO:0000313" key="3">
    <source>
        <dbReference type="Proteomes" id="UP001165136"/>
    </source>
</evidence>
<sequence>MFTHHRSHYQATNRTRVPMRWIAALVVLAIAITFVVQNRERVTVTLFITAASGPLWIALACVLFLGVTCGYLLAHHRRR</sequence>
<dbReference type="AlphaFoldDB" id="A0A9W6VEB7"/>